<proteinExistence type="predicted"/>
<name>A0A1T4MEK1_9BACT</name>
<protein>
    <submittedName>
        <fullName evidence="1">Uncharacterized protein</fullName>
    </submittedName>
</protein>
<dbReference type="EMBL" id="FUWU01000017">
    <property type="protein sequence ID" value="SJZ65287.1"/>
    <property type="molecule type" value="Genomic_DNA"/>
</dbReference>
<accession>A0A1T4MEK1</accession>
<evidence type="ECO:0000313" key="1">
    <source>
        <dbReference type="EMBL" id="SJZ65287.1"/>
    </source>
</evidence>
<dbReference type="AlphaFoldDB" id="A0A1T4MEK1"/>
<gene>
    <name evidence="1" type="ORF">SAMN02745108_01240</name>
</gene>
<sequence length="52" mass="5679">MNLDALGIDSTIEPLARLSNDNFRIGHNNCSHEIALNELAVGSIAETSKYYS</sequence>
<evidence type="ECO:0000313" key="2">
    <source>
        <dbReference type="Proteomes" id="UP000190449"/>
    </source>
</evidence>
<organism evidence="1 2">
    <name type="scientific">Fibrobacter intestinalis</name>
    <dbReference type="NCBI Taxonomy" id="28122"/>
    <lineage>
        <taxon>Bacteria</taxon>
        <taxon>Pseudomonadati</taxon>
        <taxon>Fibrobacterota</taxon>
        <taxon>Fibrobacteria</taxon>
        <taxon>Fibrobacterales</taxon>
        <taxon>Fibrobacteraceae</taxon>
        <taxon>Fibrobacter</taxon>
    </lineage>
</organism>
<reference evidence="1 2" key="1">
    <citation type="submission" date="2017-02" db="EMBL/GenBank/DDBJ databases">
        <authorList>
            <person name="Peterson S.W."/>
        </authorList>
    </citation>
    <scope>NUCLEOTIDE SEQUENCE [LARGE SCALE GENOMIC DNA]</scope>
    <source>
        <strain evidence="1 2">ATCC 43854</strain>
    </source>
</reference>
<dbReference type="Proteomes" id="UP000190449">
    <property type="component" value="Unassembled WGS sequence"/>
</dbReference>